<evidence type="ECO:0000313" key="3">
    <source>
        <dbReference type="Proteomes" id="UP000629468"/>
    </source>
</evidence>
<protein>
    <recommendedName>
        <fullName evidence="1">Protein kinase domain-containing protein</fullName>
    </recommendedName>
</protein>
<dbReference type="PANTHER" id="PTHR44167:SF24">
    <property type="entry name" value="SERINE_THREONINE-PROTEIN KINASE CHK2"/>
    <property type="match status" value="1"/>
</dbReference>
<dbReference type="GO" id="GO:0004674">
    <property type="term" value="F:protein serine/threonine kinase activity"/>
    <property type="evidence" value="ECO:0007669"/>
    <property type="project" value="TreeGrafter"/>
</dbReference>
<dbReference type="GO" id="GO:0044773">
    <property type="term" value="P:mitotic DNA damage checkpoint signaling"/>
    <property type="evidence" value="ECO:0007669"/>
    <property type="project" value="TreeGrafter"/>
</dbReference>
<dbReference type="InterPro" id="IPR000719">
    <property type="entry name" value="Prot_kinase_dom"/>
</dbReference>
<dbReference type="InterPro" id="IPR008271">
    <property type="entry name" value="Ser/Thr_kinase_AS"/>
</dbReference>
<evidence type="ECO:0000313" key="2">
    <source>
        <dbReference type="EMBL" id="KAF7760334.1"/>
    </source>
</evidence>
<sequence>MDTTIPITFPFPLQDNEHEDIFERIAFWDSHLTREWFLQRGYTLYTHRHPDDHPWYSEPTLKCKDSCEMEYPYSHYESKGNTKTPLRARDVQGKIAYGQETRNSSHHVAIKLIMTDSEEHRILQFLQSQGTKVLKDNCLVPVLDILLNGPFSFVVMPRWSACIDLPEGGPIKNVIRIVHSLLKALSFLHRNNILHRDIKLENVLVSHFADDTDDYVSNSVRKQLQWSDQLSYCLFDFDISMMLPEDTDRARCRLPYKLSWHGSGWQPNDTLQGEFDYNPFAYDVGTLGRVLCLTYPHLIPRIPMFAPFLDKMVTRNVALRFSAEEALAFFEKILPEIPEEVMNIECPEYQGVSDYETDRWEGLAPEFIKKWENYREPPIPFVTTVLRRLCSFDRMRYIVSAVRLFFFRISLVPVQIGLFPQ</sequence>
<comment type="caution">
    <text evidence="2">The sequence shown here is derived from an EMBL/GenBank/DDBJ whole genome shotgun (WGS) entry which is preliminary data.</text>
</comment>
<evidence type="ECO:0000259" key="1">
    <source>
        <dbReference type="PROSITE" id="PS50011"/>
    </source>
</evidence>
<dbReference type="Proteomes" id="UP000629468">
    <property type="component" value="Unassembled WGS sequence"/>
</dbReference>
<dbReference type="PROSITE" id="PS00108">
    <property type="entry name" value="PROTEIN_KINASE_ST"/>
    <property type="match status" value="1"/>
</dbReference>
<reference evidence="2 3" key="1">
    <citation type="journal article" name="Sci. Rep.">
        <title>Telomere-to-telomere assembled and centromere annotated genomes of the two main subspecies of the button mushroom Agaricus bisporus reveal especially polymorphic chromosome ends.</title>
        <authorList>
            <person name="Sonnenberg A.S.M."/>
            <person name="Sedaghat-Telgerd N."/>
            <person name="Lavrijssen B."/>
            <person name="Ohm R.A."/>
            <person name="Hendrickx P.M."/>
            <person name="Scholtmeijer K."/>
            <person name="Baars J.J.P."/>
            <person name="van Peer A."/>
        </authorList>
    </citation>
    <scope>NUCLEOTIDE SEQUENCE [LARGE SCALE GENOMIC DNA]</scope>
    <source>
        <strain evidence="2 3">H119_p4</strain>
    </source>
</reference>
<dbReference type="GO" id="GO:0005634">
    <property type="term" value="C:nucleus"/>
    <property type="evidence" value="ECO:0007669"/>
    <property type="project" value="TreeGrafter"/>
</dbReference>
<dbReference type="PANTHER" id="PTHR44167">
    <property type="entry name" value="OVARIAN-SPECIFIC SERINE/THREONINE-PROTEIN KINASE LOK-RELATED"/>
    <property type="match status" value="1"/>
</dbReference>
<dbReference type="GO" id="GO:0005524">
    <property type="term" value="F:ATP binding"/>
    <property type="evidence" value="ECO:0007669"/>
    <property type="project" value="InterPro"/>
</dbReference>
<dbReference type="EMBL" id="JABXXO010000015">
    <property type="protein sequence ID" value="KAF7760334.1"/>
    <property type="molecule type" value="Genomic_DNA"/>
</dbReference>
<dbReference type="SUPFAM" id="SSF56112">
    <property type="entry name" value="Protein kinase-like (PK-like)"/>
    <property type="match status" value="1"/>
</dbReference>
<dbReference type="PROSITE" id="PS50011">
    <property type="entry name" value="PROTEIN_KINASE_DOM"/>
    <property type="match status" value="1"/>
</dbReference>
<gene>
    <name evidence="2" type="ORF">Agabi119p4_11010</name>
</gene>
<dbReference type="SMART" id="SM00220">
    <property type="entry name" value="S_TKc"/>
    <property type="match status" value="1"/>
</dbReference>
<name>A0A8H7BZZ2_AGABI</name>
<accession>A0A8H7BZZ2</accession>
<dbReference type="AlphaFoldDB" id="A0A8H7BZZ2"/>
<proteinExistence type="predicted"/>
<dbReference type="Gene3D" id="1.10.510.10">
    <property type="entry name" value="Transferase(Phosphotransferase) domain 1"/>
    <property type="match status" value="1"/>
</dbReference>
<organism evidence="2 3">
    <name type="scientific">Agaricus bisporus var. burnettii</name>
    <dbReference type="NCBI Taxonomy" id="192524"/>
    <lineage>
        <taxon>Eukaryota</taxon>
        <taxon>Fungi</taxon>
        <taxon>Dikarya</taxon>
        <taxon>Basidiomycota</taxon>
        <taxon>Agaricomycotina</taxon>
        <taxon>Agaricomycetes</taxon>
        <taxon>Agaricomycetidae</taxon>
        <taxon>Agaricales</taxon>
        <taxon>Agaricineae</taxon>
        <taxon>Agaricaceae</taxon>
        <taxon>Agaricus</taxon>
    </lineage>
</organism>
<feature type="domain" description="Protein kinase" evidence="1">
    <location>
        <begin position="71"/>
        <end position="352"/>
    </location>
</feature>
<dbReference type="Pfam" id="PF00069">
    <property type="entry name" value="Pkinase"/>
    <property type="match status" value="1"/>
</dbReference>
<dbReference type="InterPro" id="IPR011009">
    <property type="entry name" value="Kinase-like_dom_sf"/>
</dbReference>